<feature type="non-terminal residue" evidence="3">
    <location>
        <position position="104"/>
    </location>
</feature>
<evidence type="ECO:0000256" key="1">
    <source>
        <dbReference type="SAM" id="Phobius"/>
    </source>
</evidence>
<evidence type="ECO:0000259" key="2">
    <source>
        <dbReference type="Pfam" id="PF13383"/>
    </source>
</evidence>
<evidence type="ECO:0000313" key="4">
    <source>
        <dbReference type="Proteomes" id="UP000681720"/>
    </source>
</evidence>
<keyword evidence="1" id="KW-1133">Transmembrane helix</keyword>
<keyword evidence="1" id="KW-0472">Membrane</keyword>
<feature type="transmembrane region" description="Helical" evidence="1">
    <location>
        <begin position="6"/>
        <end position="24"/>
    </location>
</feature>
<dbReference type="Proteomes" id="UP000681720">
    <property type="component" value="Unassembled WGS sequence"/>
</dbReference>
<sequence>MELRSIVVIITISLLTGFSILFLWNGQSCSLTPLLFNNDCRLSLIESDNFICESDAVWNERKTVYQTQDKENMKKRNSNIFFLSNWEPNFHCSHARRIGQMGDG</sequence>
<evidence type="ECO:0000313" key="3">
    <source>
        <dbReference type="EMBL" id="CAF5190450.1"/>
    </source>
</evidence>
<accession>A0A8S3I549</accession>
<dbReference type="Pfam" id="PF13383">
    <property type="entry name" value="Methyltransf_22"/>
    <property type="match status" value="1"/>
</dbReference>
<comment type="caution">
    <text evidence="3">The sequence shown here is derived from an EMBL/GenBank/DDBJ whole genome shotgun (WGS) entry which is preliminary data.</text>
</comment>
<name>A0A8S3I549_9BILA</name>
<reference evidence="3" key="1">
    <citation type="submission" date="2021-02" db="EMBL/GenBank/DDBJ databases">
        <authorList>
            <person name="Nowell W R."/>
        </authorList>
    </citation>
    <scope>NUCLEOTIDE SEQUENCE</scope>
</reference>
<proteinExistence type="predicted"/>
<protein>
    <recommendedName>
        <fullName evidence="2">Methyltransferase domain-containing protein</fullName>
    </recommendedName>
</protein>
<keyword evidence="1" id="KW-0812">Transmembrane</keyword>
<feature type="domain" description="Methyltransferase" evidence="2">
    <location>
        <begin position="65"/>
        <end position="104"/>
    </location>
</feature>
<dbReference type="InterPro" id="IPR025714">
    <property type="entry name" value="Methyltranfer_dom"/>
</dbReference>
<organism evidence="3 4">
    <name type="scientific">Rotaria magnacalcarata</name>
    <dbReference type="NCBI Taxonomy" id="392030"/>
    <lineage>
        <taxon>Eukaryota</taxon>
        <taxon>Metazoa</taxon>
        <taxon>Spiralia</taxon>
        <taxon>Gnathifera</taxon>
        <taxon>Rotifera</taxon>
        <taxon>Eurotatoria</taxon>
        <taxon>Bdelloidea</taxon>
        <taxon>Philodinida</taxon>
        <taxon>Philodinidae</taxon>
        <taxon>Rotaria</taxon>
    </lineage>
</organism>
<dbReference type="AlphaFoldDB" id="A0A8S3I549"/>
<dbReference type="EMBL" id="CAJOBJ010337229">
    <property type="protein sequence ID" value="CAF5190450.1"/>
    <property type="molecule type" value="Genomic_DNA"/>
</dbReference>
<gene>
    <name evidence="3" type="ORF">GIL414_LOCUS72819</name>
</gene>